<keyword evidence="3" id="KW-0547">Nucleotide-binding</keyword>
<reference evidence="8" key="1">
    <citation type="journal article" date="2019" name="Int. J. Syst. Evol. Microbiol.">
        <title>The Global Catalogue of Microorganisms (GCM) 10K type strain sequencing project: providing services to taxonomists for standard genome sequencing and annotation.</title>
        <authorList>
            <consortium name="The Broad Institute Genomics Platform"/>
            <consortium name="The Broad Institute Genome Sequencing Center for Infectious Disease"/>
            <person name="Wu L."/>
            <person name="Ma J."/>
        </authorList>
    </citation>
    <scope>NUCLEOTIDE SEQUENCE [LARGE SCALE GENOMIC DNA]</scope>
    <source>
        <strain evidence="8">KCTC 52366</strain>
    </source>
</reference>
<gene>
    <name evidence="7" type="ORF">ACFOGP_20480</name>
</gene>
<protein>
    <recommendedName>
        <fullName evidence="1">pyridoxal kinase</fullName>
        <ecNumber evidence="1">2.7.1.35</ecNumber>
    </recommendedName>
</protein>
<dbReference type="Proteomes" id="UP001595632">
    <property type="component" value="Unassembled WGS sequence"/>
</dbReference>
<keyword evidence="4 7" id="KW-0418">Kinase</keyword>
<dbReference type="Gene3D" id="3.40.1190.20">
    <property type="match status" value="1"/>
</dbReference>
<keyword evidence="2" id="KW-0808">Transferase</keyword>
<name>A0ABV7GTX8_9RHOB</name>
<dbReference type="PANTHER" id="PTHR10534:SF2">
    <property type="entry name" value="PYRIDOXAL KINASE"/>
    <property type="match status" value="1"/>
</dbReference>
<evidence type="ECO:0000256" key="4">
    <source>
        <dbReference type="ARBA" id="ARBA00022777"/>
    </source>
</evidence>
<evidence type="ECO:0000256" key="1">
    <source>
        <dbReference type="ARBA" id="ARBA00012104"/>
    </source>
</evidence>
<evidence type="ECO:0000259" key="6">
    <source>
        <dbReference type="Pfam" id="PF08543"/>
    </source>
</evidence>
<evidence type="ECO:0000313" key="8">
    <source>
        <dbReference type="Proteomes" id="UP001595632"/>
    </source>
</evidence>
<dbReference type="PANTHER" id="PTHR10534">
    <property type="entry name" value="PYRIDOXAL KINASE"/>
    <property type="match status" value="1"/>
</dbReference>
<evidence type="ECO:0000256" key="3">
    <source>
        <dbReference type="ARBA" id="ARBA00022741"/>
    </source>
</evidence>
<proteinExistence type="predicted"/>
<organism evidence="7 8">
    <name type="scientific">Psychromarinibacter halotolerans</name>
    <dbReference type="NCBI Taxonomy" id="1775175"/>
    <lineage>
        <taxon>Bacteria</taxon>
        <taxon>Pseudomonadati</taxon>
        <taxon>Pseudomonadota</taxon>
        <taxon>Alphaproteobacteria</taxon>
        <taxon>Rhodobacterales</taxon>
        <taxon>Paracoccaceae</taxon>
        <taxon>Psychromarinibacter</taxon>
    </lineage>
</organism>
<dbReference type="SUPFAM" id="SSF53613">
    <property type="entry name" value="Ribokinase-like"/>
    <property type="match status" value="1"/>
</dbReference>
<dbReference type="InterPro" id="IPR029056">
    <property type="entry name" value="Ribokinase-like"/>
</dbReference>
<evidence type="ECO:0000256" key="2">
    <source>
        <dbReference type="ARBA" id="ARBA00022679"/>
    </source>
</evidence>
<dbReference type="GO" id="GO:0016301">
    <property type="term" value="F:kinase activity"/>
    <property type="evidence" value="ECO:0007669"/>
    <property type="project" value="UniProtKB-KW"/>
</dbReference>
<sequence length="268" mass="27568">MAHILILSSWVAHGHVGLSAATPVLQALGHRVTQLPTVVLSNHAAWPHVAGARVPVDQIAAMADAAQANGWLRDVDAVLTGYLPTADHVALAVRLLDDLPDARKVVDPVLGDAPKGLYIAEDAARAIRDDLVPRADIVTPNAFELSWLTGQDVGSVAQALSAARTLGPRLGPRVLVTSAPAGDGQTGVLDSGDATLFATPHRDGVPNGVGDVFSALVAAGVPLPQAMGHLQALIDASLGADHLRIAETAADWTGAAPLTHTHITGTET</sequence>
<keyword evidence="5" id="KW-0067">ATP-binding</keyword>
<dbReference type="EMBL" id="JBHRTB010000010">
    <property type="protein sequence ID" value="MFC3145109.1"/>
    <property type="molecule type" value="Genomic_DNA"/>
</dbReference>
<comment type="caution">
    <text evidence="7">The sequence shown here is derived from an EMBL/GenBank/DDBJ whole genome shotgun (WGS) entry which is preliminary data.</text>
</comment>
<dbReference type="CDD" id="cd01173">
    <property type="entry name" value="pyridoxal_pyridoxamine_kinase"/>
    <property type="match status" value="1"/>
</dbReference>
<dbReference type="RefSeq" id="WP_275634310.1">
    <property type="nucleotide sequence ID" value="NZ_JARGYD010000008.1"/>
</dbReference>
<keyword evidence="8" id="KW-1185">Reference proteome</keyword>
<dbReference type="EC" id="2.7.1.35" evidence="1"/>
<dbReference type="InterPro" id="IPR013749">
    <property type="entry name" value="PM/HMP-P_kinase-1"/>
</dbReference>
<dbReference type="Pfam" id="PF08543">
    <property type="entry name" value="Phos_pyr_kin"/>
    <property type="match status" value="1"/>
</dbReference>
<feature type="domain" description="Pyridoxamine kinase/Phosphomethylpyrimidine kinase" evidence="6">
    <location>
        <begin position="66"/>
        <end position="222"/>
    </location>
</feature>
<evidence type="ECO:0000313" key="7">
    <source>
        <dbReference type="EMBL" id="MFC3145109.1"/>
    </source>
</evidence>
<dbReference type="InterPro" id="IPR004625">
    <property type="entry name" value="PyrdxlKinase"/>
</dbReference>
<evidence type="ECO:0000256" key="5">
    <source>
        <dbReference type="ARBA" id="ARBA00022840"/>
    </source>
</evidence>
<accession>A0ABV7GTX8</accession>